<keyword evidence="6" id="KW-1278">Translocase</keyword>
<sequence>MLEIRALQIKRGARTLHYDLQVAQGEIIALQGVSGVGKSTLLEAIAGFVAPETGHLSWEDADLTHTPPEQRPVAMLFQDYNLFEHLTVMANLKLGVEAAMQYEIPRQARVLGIADQLDKLPGRLSGGQRQRAALLRTMLRPEPLILLDEPFSELDAETRRLATEWTKTIAERFGKTLLMVTHQSEDVSRLAHRAIHLNEADTDHA</sequence>
<dbReference type="STRING" id="349521.HCH_01610"/>
<dbReference type="SUPFAM" id="SSF52540">
    <property type="entry name" value="P-loop containing nucleoside triphosphate hydrolases"/>
    <property type="match status" value="1"/>
</dbReference>
<feature type="domain" description="ABC transporter" evidence="8">
    <location>
        <begin position="4"/>
        <end position="205"/>
    </location>
</feature>
<evidence type="ECO:0000313" key="9">
    <source>
        <dbReference type="EMBL" id="ABC28467.1"/>
    </source>
</evidence>
<proteinExistence type="predicted"/>
<dbReference type="InterPro" id="IPR003593">
    <property type="entry name" value="AAA+_ATPase"/>
</dbReference>
<evidence type="ECO:0000313" key="10">
    <source>
        <dbReference type="Proteomes" id="UP000000238"/>
    </source>
</evidence>
<gene>
    <name evidence="9" type="primary">thiQ</name>
    <name evidence="9" type="ordered locus">HCH_01610</name>
</gene>
<dbReference type="OrthoDB" id="9802264at2"/>
<keyword evidence="7" id="KW-0472">Membrane</keyword>
<reference evidence="9 10" key="1">
    <citation type="journal article" date="2005" name="Nucleic Acids Res.">
        <title>Genomic blueprint of Hahella chejuensis, a marine microbe producing an algicidal agent.</title>
        <authorList>
            <person name="Jeong H."/>
            <person name="Yim J.H."/>
            <person name="Lee C."/>
            <person name="Choi S.-H."/>
            <person name="Park Y.K."/>
            <person name="Yoon S.H."/>
            <person name="Hur C.-G."/>
            <person name="Kang H.-Y."/>
            <person name="Kim D."/>
            <person name="Lee H.H."/>
            <person name="Park K.H."/>
            <person name="Park S.-H."/>
            <person name="Park H.-S."/>
            <person name="Lee H.K."/>
            <person name="Oh T.K."/>
            <person name="Kim J.F."/>
        </authorList>
    </citation>
    <scope>NUCLEOTIDE SEQUENCE [LARGE SCALE GENOMIC DNA]</scope>
    <source>
        <strain evidence="9 10">KCTC 2396</strain>
    </source>
</reference>
<evidence type="ECO:0000256" key="5">
    <source>
        <dbReference type="ARBA" id="ARBA00022840"/>
    </source>
</evidence>
<dbReference type="eggNOG" id="COG3840">
    <property type="taxonomic scope" value="Bacteria"/>
</dbReference>
<organism evidence="9 10">
    <name type="scientific">Hahella chejuensis (strain KCTC 2396)</name>
    <dbReference type="NCBI Taxonomy" id="349521"/>
    <lineage>
        <taxon>Bacteria</taxon>
        <taxon>Pseudomonadati</taxon>
        <taxon>Pseudomonadota</taxon>
        <taxon>Gammaproteobacteria</taxon>
        <taxon>Oceanospirillales</taxon>
        <taxon>Hahellaceae</taxon>
        <taxon>Hahella</taxon>
    </lineage>
</organism>
<evidence type="ECO:0000256" key="4">
    <source>
        <dbReference type="ARBA" id="ARBA00022741"/>
    </source>
</evidence>
<evidence type="ECO:0000256" key="1">
    <source>
        <dbReference type="ARBA" id="ARBA00022448"/>
    </source>
</evidence>
<keyword evidence="2" id="KW-1003">Cell membrane</keyword>
<dbReference type="Proteomes" id="UP000000238">
    <property type="component" value="Chromosome"/>
</dbReference>
<keyword evidence="5" id="KW-0067">ATP-binding</keyword>
<keyword evidence="4" id="KW-0547">Nucleotide-binding</keyword>
<evidence type="ECO:0000256" key="3">
    <source>
        <dbReference type="ARBA" id="ARBA00022519"/>
    </source>
</evidence>
<dbReference type="InterPro" id="IPR003439">
    <property type="entry name" value="ABC_transporter-like_ATP-bd"/>
</dbReference>
<dbReference type="InterPro" id="IPR050093">
    <property type="entry name" value="ABC_SmlMolc_Importer"/>
</dbReference>
<dbReference type="GO" id="GO:0016887">
    <property type="term" value="F:ATP hydrolysis activity"/>
    <property type="evidence" value="ECO:0007669"/>
    <property type="project" value="InterPro"/>
</dbReference>
<keyword evidence="10" id="KW-1185">Reference proteome</keyword>
<dbReference type="GO" id="GO:0005524">
    <property type="term" value="F:ATP binding"/>
    <property type="evidence" value="ECO:0007669"/>
    <property type="project" value="UniProtKB-KW"/>
</dbReference>
<keyword evidence="1" id="KW-0813">Transport</keyword>
<dbReference type="KEGG" id="hch:HCH_01610"/>
<dbReference type="Gene3D" id="3.40.50.300">
    <property type="entry name" value="P-loop containing nucleotide triphosphate hydrolases"/>
    <property type="match status" value="1"/>
</dbReference>
<dbReference type="InterPro" id="IPR017871">
    <property type="entry name" value="ABC_transporter-like_CS"/>
</dbReference>
<name>Q2SLK7_HAHCH</name>
<evidence type="ECO:0000256" key="6">
    <source>
        <dbReference type="ARBA" id="ARBA00022967"/>
    </source>
</evidence>
<dbReference type="PANTHER" id="PTHR42781">
    <property type="entry name" value="SPERMIDINE/PUTRESCINE IMPORT ATP-BINDING PROTEIN POTA"/>
    <property type="match status" value="1"/>
</dbReference>
<dbReference type="InterPro" id="IPR027417">
    <property type="entry name" value="P-loop_NTPase"/>
</dbReference>
<dbReference type="SMART" id="SM00382">
    <property type="entry name" value="AAA"/>
    <property type="match status" value="1"/>
</dbReference>
<dbReference type="Pfam" id="PF00005">
    <property type="entry name" value="ABC_tran"/>
    <property type="match status" value="1"/>
</dbReference>
<accession>Q2SLK7</accession>
<evidence type="ECO:0000259" key="8">
    <source>
        <dbReference type="PROSITE" id="PS50893"/>
    </source>
</evidence>
<evidence type="ECO:0000256" key="2">
    <source>
        <dbReference type="ARBA" id="ARBA00022475"/>
    </source>
</evidence>
<dbReference type="HOGENOM" id="CLU_000604_1_22_6"/>
<dbReference type="PROSITE" id="PS00211">
    <property type="entry name" value="ABC_TRANSPORTER_1"/>
    <property type="match status" value="1"/>
</dbReference>
<protein>
    <submittedName>
        <fullName evidence="9">ABC-type thiamine transport system, ATPase component</fullName>
    </submittedName>
</protein>
<dbReference type="RefSeq" id="WP_011395539.1">
    <property type="nucleotide sequence ID" value="NC_007645.1"/>
</dbReference>
<dbReference type="PANTHER" id="PTHR42781:SF1">
    <property type="entry name" value="THIAMINE IMPORT ATP-BINDING PROTEIN THIQ"/>
    <property type="match status" value="1"/>
</dbReference>
<evidence type="ECO:0000256" key="7">
    <source>
        <dbReference type="ARBA" id="ARBA00023136"/>
    </source>
</evidence>
<dbReference type="EMBL" id="CP000155">
    <property type="protein sequence ID" value="ABC28467.1"/>
    <property type="molecule type" value="Genomic_DNA"/>
</dbReference>
<dbReference type="PROSITE" id="PS50893">
    <property type="entry name" value="ABC_TRANSPORTER_2"/>
    <property type="match status" value="1"/>
</dbReference>
<keyword evidence="3" id="KW-0997">Cell inner membrane</keyword>
<dbReference type="AlphaFoldDB" id="Q2SLK7"/>